<accession>A0A3M0K9N2</accession>
<dbReference type="GO" id="GO:0031045">
    <property type="term" value="C:dense core granule"/>
    <property type="evidence" value="ECO:0007669"/>
    <property type="project" value="TreeGrafter"/>
</dbReference>
<dbReference type="OrthoDB" id="67700at2759"/>
<dbReference type="GO" id="GO:0030672">
    <property type="term" value="C:synaptic vesicle membrane"/>
    <property type="evidence" value="ECO:0007669"/>
    <property type="project" value="UniProtKB-SubCell"/>
</dbReference>
<dbReference type="Proteomes" id="UP000269221">
    <property type="component" value="Unassembled WGS sequence"/>
</dbReference>
<keyword evidence="9 13" id="KW-0770">Synapse</keyword>
<evidence type="ECO:0000256" key="1">
    <source>
        <dbReference type="ARBA" id="ARBA00004254"/>
    </source>
</evidence>
<feature type="transmembrane region" description="Helical" evidence="13">
    <location>
        <begin position="321"/>
        <end position="342"/>
    </location>
</feature>
<comment type="subcellular location">
    <subcellularLocation>
        <location evidence="2">Cytoplasmic vesicle</location>
        <location evidence="2">Secretory vesicle</location>
        <location evidence="2">Chromaffin granule membrane</location>
        <topology evidence="2">Single-pass membrane protein</topology>
    </subcellularLocation>
    <subcellularLocation>
        <location evidence="1 13">Cytoplasmic vesicle</location>
        <location evidence="1 13">Secretory vesicle</location>
        <location evidence="1 13">Synaptic vesicle membrane</location>
        <topology evidence="1 13">Single-pass membrane protein</topology>
    </subcellularLocation>
</comment>
<dbReference type="InterPro" id="IPR035892">
    <property type="entry name" value="C2_domain_sf"/>
</dbReference>
<comment type="function">
    <text evidence="13">May have a regulatory role in the membrane interactions during trafficking of synaptic vesicles at the active zone of the synapse. It binds acidic phospholipids with a specificity that requires the presence of both an acidic head group and a diacyl backbone.</text>
</comment>
<comment type="caution">
    <text evidence="16">The sequence shown here is derived from an EMBL/GenBank/DDBJ whole genome shotgun (WGS) entry which is preliminary data.</text>
</comment>
<dbReference type="GO" id="GO:0001786">
    <property type="term" value="F:phosphatidylserine binding"/>
    <property type="evidence" value="ECO:0007669"/>
    <property type="project" value="TreeGrafter"/>
</dbReference>
<keyword evidence="10 13" id="KW-0472">Membrane</keyword>
<evidence type="ECO:0000313" key="16">
    <source>
        <dbReference type="EMBL" id="RMC09893.1"/>
    </source>
</evidence>
<evidence type="ECO:0000256" key="10">
    <source>
        <dbReference type="ARBA" id="ARBA00023136"/>
    </source>
</evidence>
<dbReference type="GO" id="GO:0005886">
    <property type="term" value="C:plasma membrane"/>
    <property type="evidence" value="ECO:0007669"/>
    <property type="project" value="TreeGrafter"/>
</dbReference>
<name>A0A3M0K9N2_HIRRU</name>
<dbReference type="GO" id="GO:0030424">
    <property type="term" value="C:axon"/>
    <property type="evidence" value="ECO:0007669"/>
    <property type="project" value="TreeGrafter"/>
</dbReference>
<dbReference type="STRING" id="333673.A0A3M0K9N2"/>
<dbReference type="GO" id="GO:0042584">
    <property type="term" value="C:chromaffin granule membrane"/>
    <property type="evidence" value="ECO:0007669"/>
    <property type="project" value="UniProtKB-SubCell"/>
</dbReference>
<dbReference type="CDD" id="cd21963">
    <property type="entry name" value="Syt1_N"/>
    <property type="match status" value="1"/>
</dbReference>
<evidence type="ECO:0000256" key="8">
    <source>
        <dbReference type="ARBA" id="ARBA00022989"/>
    </source>
</evidence>
<keyword evidence="7 13" id="KW-0106">Calcium</keyword>
<dbReference type="SUPFAM" id="SSF49562">
    <property type="entry name" value="C2 domain (Calcium/lipid-binding domain, CaLB)"/>
    <property type="match status" value="2"/>
</dbReference>
<protein>
    <recommendedName>
        <fullName evidence="13">Synaptotagmin</fullName>
    </recommendedName>
</protein>
<evidence type="ECO:0000256" key="7">
    <source>
        <dbReference type="ARBA" id="ARBA00022837"/>
    </source>
</evidence>
<evidence type="ECO:0000256" key="5">
    <source>
        <dbReference type="ARBA" id="ARBA00022723"/>
    </source>
</evidence>
<dbReference type="PANTHER" id="PTHR10024">
    <property type="entry name" value="SYNAPTOTAGMIN"/>
    <property type="match status" value="1"/>
</dbReference>
<dbReference type="FunFam" id="2.60.40.150:FF:000016">
    <property type="entry name" value="Synaptotagmin 1"/>
    <property type="match status" value="1"/>
</dbReference>
<keyword evidence="12 13" id="KW-0968">Cytoplasmic vesicle</keyword>
<evidence type="ECO:0000259" key="15">
    <source>
        <dbReference type="PROSITE" id="PS50004"/>
    </source>
</evidence>
<feature type="domain" description="C2" evidence="15">
    <location>
        <begin position="404"/>
        <end position="523"/>
    </location>
</feature>
<keyword evidence="8 13" id="KW-1133">Transmembrane helix</keyword>
<evidence type="ECO:0000256" key="4">
    <source>
        <dbReference type="ARBA" id="ARBA00022692"/>
    </source>
</evidence>
<dbReference type="GO" id="GO:0030276">
    <property type="term" value="F:clathrin binding"/>
    <property type="evidence" value="ECO:0007669"/>
    <property type="project" value="TreeGrafter"/>
</dbReference>
<dbReference type="EMBL" id="QRBI01000112">
    <property type="protein sequence ID" value="RMC09893.1"/>
    <property type="molecule type" value="Genomic_DNA"/>
</dbReference>
<evidence type="ECO:0000256" key="3">
    <source>
        <dbReference type="ARBA" id="ARBA00006996"/>
    </source>
</evidence>
<dbReference type="InterPro" id="IPR001565">
    <property type="entry name" value="Synaptotagmin"/>
</dbReference>
<dbReference type="SMART" id="SM00239">
    <property type="entry name" value="C2"/>
    <property type="match status" value="1"/>
</dbReference>
<keyword evidence="11" id="KW-0325">Glycoprotein</keyword>
<dbReference type="Pfam" id="PF00168">
    <property type="entry name" value="C2"/>
    <property type="match status" value="2"/>
</dbReference>
<evidence type="ECO:0000313" key="17">
    <source>
        <dbReference type="Proteomes" id="UP000269221"/>
    </source>
</evidence>
<dbReference type="PANTHER" id="PTHR10024:SF239">
    <property type="entry name" value="SYNAPTOTAGMIN-1"/>
    <property type="match status" value="1"/>
</dbReference>
<evidence type="ECO:0000256" key="13">
    <source>
        <dbReference type="RuleBase" id="RU367154"/>
    </source>
</evidence>
<comment type="cofactor">
    <cofactor evidence="13">
        <name>Ca(2+)</name>
        <dbReference type="ChEBI" id="CHEBI:29108"/>
    </cofactor>
    <text evidence="13">Binds 3 Ca(2+) ions per subunit. The ions are bound to the C2 domains.</text>
</comment>
<dbReference type="InterPro" id="IPR000008">
    <property type="entry name" value="C2_dom"/>
</dbReference>
<evidence type="ECO:0000256" key="2">
    <source>
        <dbReference type="ARBA" id="ARBA00004349"/>
    </source>
</evidence>
<dbReference type="GO" id="GO:0005509">
    <property type="term" value="F:calcium ion binding"/>
    <property type="evidence" value="ECO:0007669"/>
    <property type="project" value="UniProtKB-UniRule"/>
</dbReference>
<proteinExistence type="inferred from homology"/>
<dbReference type="Gene3D" id="2.60.40.150">
    <property type="entry name" value="C2 domain"/>
    <property type="match status" value="2"/>
</dbReference>
<reference evidence="16 17" key="1">
    <citation type="submission" date="2018-07" db="EMBL/GenBank/DDBJ databases">
        <title>A high quality draft genome assembly of the barn swallow (H. rustica rustica).</title>
        <authorList>
            <person name="Formenti G."/>
            <person name="Chiara M."/>
            <person name="Poveda L."/>
            <person name="Francoijs K.-J."/>
            <person name="Bonisoli-Alquati A."/>
            <person name="Canova L."/>
            <person name="Gianfranceschi L."/>
            <person name="Horner D.S."/>
            <person name="Saino N."/>
        </authorList>
    </citation>
    <scope>NUCLEOTIDE SEQUENCE [LARGE SCALE GENOMIC DNA]</scope>
    <source>
        <strain evidence="16">Chelidonia</strain>
        <tissue evidence="16">Blood</tissue>
    </source>
</reference>
<keyword evidence="6" id="KW-0677">Repeat</keyword>
<dbReference type="GO" id="GO:0000149">
    <property type="term" value="F:SNARE binding"/>
    <property type="evidence" value="ECO:0007669"/>
    <property type="project" value="TreeGrafter"/>
</dbReference>
<keyword evidence="5 13" id="KW-0479">Metal-binding</keyword>
<dbReference type="PRINTS" id="PR00399">
    <property type="entry name" value="SYNAPTOTAGMN"/>
</dbReference>
<dbReference type="PROSITE" id="PS50004">
    <property type="entry name" value="C2"/>
    <property type="match status" value="1"/>
</dbReference>
<keyword evidence="4 13" id="KW-0812">Transmembrane</keyword>
<sequence length="589" mass="65524">MMLWDLPSWKRHAEGLLSEFSPSISVGLSPPSFFQTSAEPPDGEVMPEDRHASPLLQKLNSDDSSVEEQHWALGMQNPAIIKELRHFKAAVAVVDEDGGYKLYILGNFDSFILRLIMIIWHYWAVNGQWYARELTWSGNTVYATFYRRISAATIAYGLALVSTYPGVKMVSESHHEALAAPPATTVAAAPPSNVTEPASPGGGGGKEDAFSKLKEKFMNELNKIPRIVAKALPGDEEERGVHLSLNKFKPMYLTPQRRERAYSLKRAVEEIAVFAGGSGKQEQAGGLSTVKGTGSLGNFCTESLNMAIYEIWSLIRSLPPWALIAIAIVAVLLILTCCFCLCKKCLFKKKNKKKGKEKGGKNAINMKDVKDLGKSMKDQALKDDDAETGLTDGEEKEEAKEVEKLGKIQYSLDYDFQNNQLLVGIIQAAELPALDMGGTSDPYVKVFLLPDKKKKYETKVHRKTLNPVFNEQFTFKVPYSELGGKTLVMAVYDFDRFSKHDIIGEYKVAMNTVDFGHVTEEWRDLQSAEKEEQEKLGDICFSLRYVPTAGKLTVVILEAKNLKKMDVGGLSDRESPVTKVPKAKEIEVY</sequence>
<dbReference type="PRINTS" id="PR00360">
    <property type="entry name" value="C2DOMAIN"/>
</dbReference>
<dbReference type="AlphaFoldDB" id="A0A3M0K9N2"/>
<evidence type="ECO:0000256" key="9">
    <source>
        <dbReference type="ARBA" id="ARBA00023018"/>
    </source>
</evidence>
<evidence type="ECO:0000256" key="14">
    <source>
        <dbReference type="SAM" id="MobiDB-lite"/>
    </source>
</evidence>
<organism evidence="16 17">
    <name type="scientific">Hirundo rustica rustica</name>
    <dbReference type="NCBI Taxonomy" id="333673"/>
    <lineage>
        <taxon>Eukaryota</taxon>
        <taxon>Metazoa</taxon>
        <taxon>Chordata</taxon>
        <taxon>Craniata</taxon>
        <taxon>Vertebrata</taxon>
        <taxon>Euteleostomi</taxon>
        <taxon>Archelosauria</taxon>
        <taxon>Archosauria</taxon>
        <taxon>Dinosauria</taxon>
        <taxon>Saurischia</taxon>
        <taxon>Theropoda</taxon>
        <taxon>Coelurosauria</taxon>
        <taxon>Aves</taxon>
        <taxon>Neognathae</taxon>
        <taxon>Neoaves</taxon>
        <taxon>Telluraves</taxon>
        <taxon>Australaves</taxon>
        <taxon>Passeriformes</taxon>
        <taxon>Sylvioidea</taxon>
        <taxon>Hirundinidae</taxon>
        <taxon>Hirundo</taxon>
    </lineage>
</organism>
<dbReference type="GO" id="GO:0048791">
    <property type="term" value="P:calcium ion-regulated exocytosis of neurotransmitter"/>
    <property type="evidence" value="ECO:0007669"/>
    <property type="project" value="TreeGrafter"/>
</dbReference>
<evidence type="ECO:0000256" key="11">
    <source>
        <dbReference type="ARBA" id="ARBA00023180"/>
    </source>
</evidence>
<comment type="similarity">
    <text evidence="3 13">Belongs to the synaptotagmin family.</text>
</comment>
<keyword evidence="17" id="KW-1185">Reference proteome</keyword>
<dbReference type="CDD" id="cd08385">
    <property type="entry name" value="C2A_Synaptotagmin-1-5-6-9-10"/>
    <property type="match status" value="1"/>
</dbReference>
<dbReference type="GO" id="GO:0005544">
    <property type="term" value="F:calcium-dependent phospholipid binding"/>
    <property type="evidence" value="ECO:0007669"/>
    <property type="project" value="TreeGrafter"/>
</dbReference>
<evidence type="ECO:0000256" key="6">
    <source>
        <dbReference type="ARBA" id="ARBA00022737"/>
    </source>
</evidence>
<dbReference type="GO" id="GO:0048488">
    <property type="term" value="P:synaptic vesicle endocytosis"/>
    <property type="evidence" value="ECO:0007669"/>
    <property type="project" value="TreeGrafter"/>
</dbReference>
<gene>
    <name evidence="16" type="ORF">DUI87_12680</name>
</gene>
<feature type="region of interest" description="Disordered" evidence="14">
    <location>
        <begin position="185"/>
        <end position="206"/>
    </location>
</feature>
<evidence type="ECO:0000256" key="12">
    <source>
        <dbReference type="ARBA" id="ARBA00023329"/>
    </source>
</evidence>